<evidence type="ECO:0000313" key="4">
    <source>
        <dbReference type="Proteomes" id="UP000078116"/>
    </source>
</evidence>
<dbReference type="RefSeq" id="WP_064265809.1">
    <property type="nucleotide sequence ID" value="NZ_LXJZ01000051.1"/>
</dbReference>
<comment type="caution">
    <text evidence="2">The sequence shown here is derived from an EMBL/GenBank/DDBJ whole genome shotgun (WGS) entry which is preliminary data.</text>
</comment>
<sequence>MGSNSLIWAAVPHNSDGVVFQVRVERGLQRFHVSRRVLEDAFDLEPKAKDARQLEHFYLYLDRILARAATKRATASSDTVALQTSDFISASKERSRSGEQMAAGSAP</sequence>
<evidence type="ECO:0000313" key="3">
    <source>
        <dbReference type="Proteomes" id="UP000077961"/>
    </source>
</evidence>
<reference evidence="3 4" key="1">
    <citation type="submission" date="2016-04" db="EMBL/GenBank/DDBJ databases">
        <title>Reclassification of Paraburkholderia panaciterrae (Farh et al. 2015) Dobritsa &amp; Samadpour 2016 as a later homotypic synonym of Paraburkholderia ginsengiterrae (Farh et al. 2015) Dobritsa &amp; Samadpour 2016.</title>
        <authorList>
            <person name="Dobritsa A.P."/>
            <person name="Kutumbaka K."/>
            <person name="Samadpour M."/>
        </authorList>
    </citation>
    <scope>NUCLEOTIDE SEQUENCE [LARGE SCALE GENOMIC DNA]</scope>
    <source>
        <strain evidence="2 4">DCY85</strain>
        <strain evidence="1 3">DCY85-1</strain>
    </source>
</reference>
<name>A0A1A9NB94_9BURK</name>
<organism evidence="2 4">
    <name type="scientific">Paraburkholderia ginsengiterrae</name>
    <dbReference type="NCBI Taxonomy" id="1462993"/>
    <lineage>
        <taxon>Bacteria</taxon>
        <taxon>Pseudomonadati</taxon>
        <taxon>Pseudomonadota</taxon>
        <taxon>Betaproteobacteria</taxon>
        <taxon>Burkholderiales</taxon>
        <taxon>Burkholderiaceae</taxon>
        <taxon>Paraburkholderia</taxon>
    </lineage>
</organism>
<dbReference type="OrthoDB" id="9009737at2"/>
<dbReference type="Proteomes" id="UP000077961">
    <property type="component" value="Unassembled WGS sequence"/>
</dbReference>
<gene>
    <name evidence="1" type="ORF">A6V36_21590</name>
    <name evidence="2" type="ORF">A6V37_22880</name>
</gene>
<proteinExistence type="predicted"/>
<dbReference type="EMBL" id="LXKA01000165">
    <property type="protein sequence ID" value="OAJ62668.1"/>
    <property type="molecule type" value="Genomic_DNA"/>
</dbReference>
<protein>
    <recommendedName>
        <fullName evidence="5">DUF1488 domain-containing protein</fullName>
    </recommendedName>
</protein>
<accession>A0A1A9NB94</accession>
<evidence type="ECO:0000313" key="1">
    <source>
        <dbReference type="EMBL" id="OAJ62543.1"/>
    </source>
</evidence>
<keyword evidence="3" id="KW-1185">Reference proteome</keyword>
<dbReference type="Proteomes" id="UP000078116">
    <property type="component" value="Unassembled WGS sequence"/>
</dbReference>
<dbReference type="AlphaFoldDB" id="A0A1A9NB94"/>
<evidence type="ECO:0000313" key="2">
    <source>
        <dbReference type="EMBL" id="OAJ62668.1"/>
    </source>
</evidence>
<evidence type="ECO:0008006" key="5">
    <source>
        <dbReference type="Google" id="ProtNLM"/>
    </source>
</evidence>
<dbReference type="EMBL" id="LXJZ01000051">
    <property type="protein sequence ID" value="OAJ62543.1"/>
    <property type="molecule type" value="Genomic_DNA"/>
</dbReference>